<keyword evidence="1" id="KW-0472">Membrane</keyword>
<evidence type="ECO:0000313" key="3">
    <source>
        <dbReference type="Proteomes" id="UP000051936"/>
    </source>
</evidence>
<feature type="transmembrane region" description="Helical" evidence="1">
    <location>
        <begin position="74"/>
        <end position="91"/>
    </location>
</feature>
<reference evidence="2 3" key="1">
    <citation type="submission" date="2015-09" db="EMBL/GenBank/DDBJ databases">
        <title>Draft Genome Sequence of Bradyrhizobium manausense Strain BR 3351T, a Novel Symbiotic Nitrogen-Fixing Alphaproteobacterium Isolated from Brazilian Amazon Rain Forest.</title>
        <authorList>
            <person name="De Araujo J.L."/>
            <person name="Zilli J.E."/>
        </authorList>
    </citation>
    <scope>NUCLEOTIDE SEQUENCE [LARGE SCALE GENOMIC DNA]</scope>
    <source>
        <strain evidence="2 3">BR3351</strain>
    </source>
</reference>
<name>A0A0R3E704_9BRAD</name>
<dbReference type="AlphaFoldDB" id="A0A0R3E704"/>
<dbReference type="OrthoDB" id="8237702at2"/>
<keyword evidence="3" id="KW-1185">Reference proteome</keyword>
<organism evidence="2 3">
    <name type="scientific">Bradyrhizobium manausense</name>
    <dbReference type="NCBI Taxonomy" id="989370"/>
    <lineage>
        <taxon>Bacteria</taxon>
        <taxon>Pseudomonadati</taxon>
        <taxon>Pseudomonadota</taxon>
        <taxon>Alphaproteobacteria</taxon>
        <taxon>Hyphomicrobiales</taxon>
        <taxon>Nitrobacteraceae</taxon>
        <taxon>Bradyrhizobium</taxon>
    </lineage>
</organism>
<sequence length="93" mass="10979">MQFFLYEIAARLFGLYLAIDCLRTLRAGYADRKIRSFYHSSTILDWMIDVWLPRPVYERDTSPVRYWMEMSGQAFVFVCCVVMVIFGWVSAST</sequence>
<dbReference type="Proteomes" id="UP000051936">
    <property type="component" value="Unassembled WGS sequence"/>
</dbReference>
<evidence type="ECO:0000256" key="1">
    <source>
        <dbReference type="SAM" id="Phobius"/>
    </source>
</evidence>
<keyword evidence="1" id="KW-0812">Transmembrane</keyword>
<dbReference type="RefSeq" id="WP_057743859.1">
    <property type="nucleotide sequence ID" value="NZ_LJYG01000033.1"/>
</dbReference>
<gene>
    <name evidence="2" type="ORF">AOQ71_07490</name>
</gene>
<comment type="caution">
    <text evidence="2">The sequence shown here is derived from an EMBL/GenBank/DDBJ whole genome shotgun (WGS) entry which is preliminary data.</text>
</comment>
<keyword evidence="1" id="KW-1133">Transmembrane helix</keyword>
<protein>
    <submittedName>
        <fullName evidence="2">Uncharacterized protein</fullName>
    </submittedName>
</protein>
<evidence type="ECO:0000313" key="2">
    <source>
        <dbReference type="EMBL" id="KRQ15876.1"/>
    </source>
</evidence>
<dbReference type="EMBL" id="LJYG01000033">
    <property type="protein sequence ID" value="KRQ15876.1"/>
    <property type="molecule type" value="Genomic_DNA"/>
</dbReference>
<accession>A0A0R3E704</accession>
<proteinExistence type="predicted"/>